<evidence type="ECO:0000259" key="1">
    <source>
        <dbReference type="Pfam" id="PF00111"/>
    </source>
</evidence>
<dbReference type="AlphaFoldDB" id="A0A3R0XW91"/>
<reference evidence="2" key="1">
    <citation type="submission" date="2018-07" db="EMBL/GenBank/DDBJ databases">
        <authorList>
            <person name="Ashton P.M."/>
            <person name="Dallman T."/>
            <person name="Nair S."/>
            <person name="De Pinna E."/>
            <person name="Peters T."/>
            <person name="Grant K."/>
        </authorList>
    </citation>
    <scope>NUCLEOTIDE SEQUENCE [LARGE SCALE GENOMIC DNA]</scope>
    <source>
        <strain evidence="2">157339</strain>
    </source>
</reference>
<dbReference type="InterPro" id="IPR036010">
    <property type="entry name" value="2Fe-2S_ferredoxin-like_sf"/>
</dbReference>
<feature type="domain" description="2Fe-2S ferredoxin-type" evidence="1">
    <location>
        <begin position="29"/>
        <end position="79"/>
    </location>
</feature>
<dbReference type="InterPro" id="IPR012675">
    <property type="entry name" value="Beta-grasp_dom_sf"/>
</dbReference>
<protein>
    <recommendedName>
        <fullName evidence="1">2Fe-2S ferredoxin-type domain-containing protein</fullName>
    </recommendedName>
</protein>
<dbReference type="GO" id="GO:0051536">
    <property type="term" value="F:iron-sulfur cluster binding"/>
    <property type="evidence" value="ECO:0007669"/>
    <property type="project" value="InterPro"/>
</dbReference>
<dbReference type="SUPFAM" id="SSF54292">
    <property type="entry name" value="2Fe-2S ferredoxin-like"/>
    <property type="match status" value="1"/>
</dbReference>
<gene>
    <name evidence="2" type="ORF">DRU74_25420</name>
</gene>
<dbReference type="EMBL" id="RVHM01000066">
    <property type="protein sequence ID" value="MLU99997.1"/>
    <property type="molecule type" value="Genomic_DNA"/>
</dbReference>
<dbReference type="Pfam" id="PF00111">
    <property type="entry name" value="Fer2"/>
    <property type="match status" value="1"/>
</dbReference>
<evidence type="ECO:0000313" key="2">
    <source>
        <dbReference type="EMBL" id="MLU99997.1"/>
    </source>
</evidence>
<dbReference type="InterPro" id="IPR001041">
    <property type="entry name" value="2Fe-2S_ferredoxin-type"/>
</dbReference>
<sequence>MESVLVNGREYLFPLGVKFVDVIDDIEEVDSLCHQGKCGKCLVLIESGNFGDISENEKRFLDLMGLSSQKYRLLCQCTLVAKTIIKTLGDL</sequence>
<dbReference type="CDD" id="cd00207">
    <property type="entry name" value="fer2"/>
    <property type="match status" value="1"/>
</dbReference>
<name>A0A3R0XW91_SALET</name>
<dbReference type="Proteomes" id="UP000885374">
    <property type="component" value="Unassembled WGS sequence"/>
</dbReference>
<comment type="caution">
    <text evidence="2">The sequence shown here is derived from an EMBL/GenBank/DDBJ whole genome shotgun (WGS) entry which is preliminary data.</text>
</comment>
<accession>A0A3R0XW91</accession>
<dbReference type="Gene3D" id="3.10.20.30">
    <property type="match status" value="1"/>
</dbReference>
<proteinExistence type="predicted"/>
<organism evidence="2">
    <name type="scientific">Salmonella enterica I</name>
    <dbReference type="NCBI Taxonomy" id="59201"/>
    <lineage>
        <taxon>Bacteria</taxon>
        <taxon>Pseudomonadati</taxon>
        <taxon>Pseudomonadota</taxon>
        <taxon>Gammaproteobacteria</taxon>
        <taxon>Enterobacterales</taxon>
        <taxon>Enterobacteriaceae</taxon>
        <taxon>Salmonella</taxon>
    </lineage>
</organism>